<dbReference type="EMBL" id="JACVVX010000001">
    <property type="protein sequence ID" value="MBD0414229.1"/>
    <property type="molecule type" value="Genomic_DNA"/>
</dbReference>
<dbReference type="PANTHER" id="PTHR34309:SF10">
    <property type="entry name" value="SLR1406 PROTEIN"/>
    <property type="match status" value="1"/>
</dbReference>
<sequence length="142" mass="14078">MSELTLAKANTIIEIALAKAAEQKFKPLAVVVLDAGGHTIALQRQDGAPFMRHEVAAGKAFGAIAMGSSSRALGQAAIERPHFFQGLAGVSGGRIIPVPGGVLIRDASGAAVGSVGISGDTSDNDEAAAVAGIEAAGFTAGV</sequence>
<proteinExistence type="predicted"/>
<dbReference type="PANTHER" id="PTHR34309">
    <property type="entry name" value="SLR1406 PROTEIN"/>
    <property type="match status" value="1"/>
</dbReference>
<dbReference type="InterPro" id="IPR005624">
    <property type="entry name" value="PduO/GlcC-like"/>
</dbReference>
<dbReference type="Gene3D" id="3.30.450.150">
    <property type="entry name" value="Haem-degrading domain"/>
    <property type="match status" value="1"/>
</dbReference>
<keyword evidence="2" id="KW-1185">Reference proteome</keyword>
<dbReference type="RefSeq" id="WP_188163598.1">
    <property type="nucleotide sequence ID" value="NZ_JACVVX010000001.1"/>
</dbReference>
<dbReference type="Pfam" id="PF03928">
    <property type="entry name" value="HbpS-like"/>
    <property type="match status" value="1"/>
</dbReference>
<evidence type="ECO:0000313" key="1">
    <source>
        <dbReference type="EMBL" id="MBD0414229.1"/>
    </source>
</evidence>
<dbReference type="SUPFAM" id="SSF143744">
    <property type="entry name" value="GlcG-like"/>
    <property type="match status" value="1"/>
</dbReference>
<dbReference type="Proteomes" id="UP000643405">
    <property type="component" value="Unassembled WGS sequence"/>
</dbReference>
<protein>
    <submittedName>
        <fullName evidence="1">Heme-binding protein</fullName>
    </submittedName>
</protein>
<comment type="caution">
    <text evidence="1">The sequence shown here is derived from an EMBL/GenBank/DDBJ whole genome shotgun (WGS) entry which is preliminary data.</text>
</comment>
<reference evidence="1" key="1">
    <citation type="submission" date="2020-09" db="EMBL/GenBank/DDBJ databases">
        <title>Genome seq and assembly of Tianweitania sp.</title>
        <authorList>
            <person name="Chhetri G."/>
        </authorList>
    </citation>
    <scope>NUCLEOTIDE SEQUENCE</scope>
    <source>
        <strain evidence="1">Rool2</strain>
    </source>
</reference>
<evidence type="ECO:0000313" key="2">
    <source>
        <dbReference type="Proteomes" id="UP000643405"/>
    </source>
</evidence>
<dbReference type="InterPro" id="IPR038084">
    <property type="entry name" value="PduO/GlcC-like_sf"/>
</dbReference>
<accession>A0A8J6PFN4</accession>
<gene>
    <name evidence="1" type="ORF">ICI42_06135</name>
</gene>
<name>A0A8J6PFN4_9HYPH</name>
<dbReference type="AlphaFoldDB" id="A0A8J6PFN4"/>
<organism evidence="1 2">
    <name type="scientific">Oryzicola mucosus</name>
    <dbReference type="NCBI Taxonomy" id="2767425"/>
    <lineage>
        <taxon>Bacteria</taxon>
        <taxon>Pseudomonadati</taxon>
        <taxon>Pseudomonadota</taxon>
        <taxon>Alphaproteobacteria</taxon>
        <taxon>Hyphomicrobiales</taxon>
        <taxon>Phyllobacteriaceae</taxon>
        <taxon>Oryzicola</taxon>
    </lineage>
</organism>
<dbReference type="InterPro" id="IPR052517">
    <property type="entry name" value="GlcG_carb_metab_protein"/>
</dbReference>